<dbReference type="CDD" id="cd05930">
    <property type="entry name" value="A_NRPS"/>
    <property type="match status" value="1"/>
</dbReference>
<dbReference type="InterPro" id="IPR036291">
    <property type="entry name" value="NAD(P)-bd_dom_sf"/>
</dbReference>
<dbReference type="InterPro" id="IPR036736">
    <property type="entry name" value="ACP-like_sf"/>
</dbReference>
<dbReference type="InterPro" id="IPR023213">
    <property type="entry name" value="CAT-like_dom_sf"/>
</dbReference>
<evidence type="ECO:0000256" key="8">
    <source>
        <dbReference type="ARBA" id="ARBA00023002"/>
    </source>
</evidence>
<dbReference type="SUPFAM" id="SSF52777">
    <property type="entry name" value="CoA-dependent acyltransferases"/>
    <property type="match status" value="4"/>
</dbReference>
<dbReference type="SMART" id="SM00822">
    <property type="entry name" value="PKS_KR"/>
    <property type="match status" value="1"/>
</dbReference>
<dbReference type="GO" id="GO:0005737">
    <property type="term" value="C:cytoplasm"/>
    <property type="evidence" value="ECO:0007669"/>
    <property type="project" value="TreeGrafter"/>
</dbReference>
<keyword evidence="5" id="KW-0597">Phosphoprotein</keyword>
<dbReference type="InterPro" id="IPR020904">
    <property type="entry name" value="Sc_DH/Rdtase_CS"/>
</dbReference>
<evidence type="ECO:0000256" key="3">
    <source>
        <dbReference type="ARBA" id="ARBA00006484"/>
    </source>
</evidence>
<comment type="similarity">
    <text evidence="3">Belongs to the short-chain dehydrogenases/reductases (SDR) family.</text>
</comment>
<dbReference type="GO" id="GO:0043041">
    <property type="term" value="P:amino acid activation for nonribosomal peptide biosynthetic process"/>
    <property type="evidence" value="ECO:0007669"/>
    <property type="project" value="TreeGrafter"/>
</dbReference>
<evidence type="ECO:0000313" key="11">
    <source>
        <dbReference type="Proteomes" id="UP000242164"/>
    </source>
</evidence>
<gene>
    <name evidence="10" type="ORF">BCB44BAC_03599</name>
</gene>
<dbReference type="Pfam" id="PF13193">
    <property type="entry name" value="AMP-binding_C"/>
    <property type="match status" value="1"/>
</dbReference>
<dbReference type="Pfam" id="PF00501">
    <property type="entry name" value="AMP-binding"/>
    <property type="match status" value="1"/>
</dbReference>
<keyword evidence="6" id="KW-0547">Nucleotide-binding</keyword>
<dbReference type="GO" id="GO:0008206">
    <property type="term" value="P:bile acid metabolic process"/>
    <property type="evidence" value="ECO:0007669"/>
    <property type="project" value="UniProtKB-ARBA"/>
</dbReference>
<dbReference type="PRINTS" id="PR00081">
    <property type="entry name" value="GDHRDH"/>
</dbReference>
<keyword evidence="8" id="KW-0560">Oxidoreductase</keyword>
<dbReference type="InterPro" id="IPR000873">
    <property type="entry name" value="AMP-dep_synth/lig_dom"/>
</dbReference>
<dbReference type="SUPFAM" id="SSF51735">
    <property type="entry name" value="NAD(P)-binding Rossmann-fold domains"/>
    <property type="match status" value="1"/>
</dbReference>
<feature type="domain" description="Ketoreductase" evidence="9">
    <location>
        <begin position="1786"/>
        <end position="1955"/>
    </location>
</feature>
<comment type="caution">
    <text evidence="10">The sequence shown here is derived from an EMBL/GenBank/DDBJ whole genome shotgun (WGS) entry which is preliminary data.</text>
</comment>
<evidence type="ECO:0000256" key="2">
    <source>
        <dbReference type="ARBA" id="ARBA00006432"/>
    </source>
</evidence>
<evidence type="ECO:0000259" key="9">
    <source>
        <dbReference type="SMART" id="SM00822"/>
    </source>
</evidence>
<reference evidence="10 11" key="1">
    <citation type="submission" date="2016-08" db="EMBL/GenBank/DDBJ databases">
        <authorList>
            <person name="Loux V."/>
            <person name="Rue O."/>
        </authorList>
    </citation>
    <scope>NUCLEOTIDE SEQUENCE [LARGE SCALE GENOMIC DNA]</scope>
    <source>
        <strain evidence="10 11">AFSSA_08CEB44bac</strain>
    </source>
</reference>
<keyword evidence="7" id="KW-0067">ATP-binding</keyword>
<dbReference type="InterPro" id="IPR020845">
    <property type="entry name" value="AMP-binding_CS"/>
</dbReference>
<dbReference type="Gene3D" id="3.40.50.12780">
    <property type="entry name" value="N-terminal domain of ligase-like"/>
    <property type="match status" value="1"/>
</dbReference>
<evidence type="ECO:0000256" key="4">
    <source>
        <dbReference type="ARBA" id="ARBA00022450"/>
    </source>
</evidence>
<evidence type="ECO:0000256" key="5">
    <source>
        <dbReference type="ARBA" id="ARBA00022553"/>
    </source>
</evidence>
<dbReference type="FunFam" id="3.40.50.720:FF:000084">
    <property type="entry name" value="Short-chain dehydrogenase reductase"/>
    <property type="match status" value="1"/>
</dbReference>
<dbReference type="InterPro" id="IPR042099">
    <property type="entry name" value="ANL_N_sf"/>
</dbReference>
<dbReference type="Gene3D" id="3.30.559.10">
    <property type="entry name" value="Chloramphenicol acetyltransferase-like domain"/>
    <property type="match status" value="2"/>
</dbReference>
<dbReference type="InterPro" id="IPR001242">
    <property type="entry name" value="Condensation_dom"/>
</dbReference>
<dbReference type="InterPro" id="IPR010071">
    <property type="entry name" value="AA_adenyl_dom"/>
</dbReference>
<name>A0AAX2CLA2_9BACI</name>
<protein>
    <submittedName>
        <fullName evidence="10">Amino acid adenylation domain</fullName>
    </submittedName>
</protein>
<dbReference type="Gene3D" id="3.30.300.30">
    <property type="match status" value="1"/>
</dbReference>
<evidence type="ECO:0000256" key="1">
    <source>
        <dbReference type="ARBA" id="ARBA00001957"/>
    </source>
</evidence>
<dbReference type="FunFam" id="3.40.50.980:FF:000001">
    <property type="entry name" value="Non-ribosomal peptide synthetase"/>
    <property type="match status" value="1"/>
</dbReference>
<dbReference type="GO" id="GO:0016491">
    <property type="term" value="F:oxidoreductase activity"/>
    <property type="evidence" value="ECO:0007669"/>
    <property type="project" value="UniProtKB-KW"/>
</dbReference>
<dbReference type="GO" id="GO:0044550">
    <property type="term" value="P:secondary metabolite biosynthetic process"/>
    <property type="evidence" value="ECO:0007669"/>
    <property type="project" value="TreeGrafter"/>
</dbReference>
<dbReference type="GO" id="GO:0005524">
    <property type="term" value="F:ATP binding"/>
    <property type="evidence" value="ECO:0007669"/>
    <property type="project" value="UniProtKB-KW"/>
</dbReference>
<dbReference type="GO" id="GO:0008610">
    <property type="term" value="P:lipid biosynthetic process"/>
    <property type="evidence" value="ECO:0007669"/>
    <property type="project" value="UniProtKB-ARBA"/>
</dbReference>
<proteinExistence type="inferred from homology"/>
<dbReference type="Gene3D" id="1.10.1200.10">
    <property type="entry name" value="ACP-like"/>
    <property type="match status" value="3"/>
</dbReference>
<accession>A0AAX2CLA2</accession>
<dbReference type="Pfam" id="PF00668">
    <property type="entry name" value="Condensation"/>
    <property type="match status" value="2"/>
</dbReference>
<dbReference type="SUPFAM" id="SSF56801">
    <property type="entry name" value="Acetyl-CoA synthetase-like"/>
    <property type="match status" value="1"/>
</dbReference>
<dbReference type="PROSITE" id="PS00061">
    <property type="entry name" value="ADH_SHORT"/>
    <property type="match status" value="1"/>
</dbReference>
<dbReference type="InterPro" id="IPR057326">
    <property type="entry name" value="KR_dom"/>
</dbReference>
<evidence type="ECO:0000313" key="10">
    <source>
        <dbReference type="EMBL" id="SCM02044.1"/>
    </source>
</evidence>
<dbReference type="Pfam" id="PF00550">
    <property type="entry name" value="PP-binding"/>
    <property type="match status" value="1"/>
</dbReference>
<dbReference type="CDD" id="cd05233">
    <property type="entry name" value="SDR_c"/>
    <property type="match status" value="1"/>
</dbReference>
<organism evidence="10 11">
    <name type="scientific">Bacillus cytotoxicus</name>
    <dbReference type="NCBI Taxonomy" id="580165"/>
    <lineage>
        <taxon>Bacteria</taxon>
        <taxon>Bacillati</taxon>
        <taxon>Bacillota</taxon>
        <taxon>Bacilli</taxon>
        <taxon>Bacillales</taxon>
        <taxon>Bacillaceae</taxon>
        <taxon>Bacillus</taxon>
        <taxon>Bacillus cereus group</taxon>
    </lineage>
</organism>
<dbReference type="EMBL" id="FMIK01000048">
    <property type="protein sequence ID" value="SCM02044.1"/>
    <property type="molecule type" value="Genomic_DNA"/>
</dbReference>
<dbReference type="RefSeq" id="WP_087099257.1">
    <property type="nucleotide sequence ID" value="NZ_FMIK01000048.1"/>
</dbReference>
<dbReference type="FunFam" id="3.40.50.12780:FF:000012">
    <property type="entry name" value="Non-ribosomal peptide synthetase"/>
    <property type="match status" value="1"/>
</dbReference>
<dbReference type="PROSITE" id="PS00455">
    <property type="entry name" value="AMP_BINDING"/>
    <property type="match status" value="1"/>
</dbReference>
<comment type="similarity">
    <text evidence="2">Belongs to the ATP-dependent AMP-binding enzyme family.</text>
</comment>
<dbReference type="Gene3D" id="3.40.50.720">
    <property type="entry name" value="NAD(P)-binding Rossmann-like Domain"/>
    <property type="match status" value="1"/>
</dbReference>
<dbReference type="Pfam" id="PF00106">
    <property type="entry name" value="adh_short"/>
    <property type="match status" value="1"/>
</dbReference>
<keyword evidence="4" id="KW-0596">Phosphopantetheine</keyword>
<evidence type="ECO:0000256" key="7">
    <source>
        <dbReference type="ARBA" id="ARBA00022840"/>
    </source>
</evidence>
<dbReference type="NCBIfam" id="TIGR01733">
    <property type="entry name" value="AA-adenyl-dom"/>
    <property type="match status" value="1"/>
</dbReference>
<evidence type="ECO:0000256" key="6">
    <source>
        <dbReference type="ARBA" id="ARBA00022741"/>
    </source>
</evidence>
<dbReference type="SUPFAM" id="SSF47336">
    <property type="entry name" value="ACP-like"/>
    <property type="match status" value="3"/>
</dbReference>
<dbReference type="Gene3D" id="3.30.559.30">
    <property type="entry name" value="Nonribosomal peptide synthetase, condensation domain"/>
    <property type="match status" value="2"/>
</dbReference>
<dbReference type="PANTHER" id="PTHR45527:SF1">
    <property type="entry name" value="FATTY ACID SYNTHASE"/>
    <property type="match status" value="1"/>
</dbReference>
<dbReference type="PRINTS" id="PR00080">
    <property type="entry name" value="SDRFAMILY"/>
</dbReference>
<dbReference type="Proteomes" id="UP000242164">
    <property type="component" value="Unassembled WGS sequence"/>
</dbReference>
<dbReference type="PANTHER" id="PTHR45527">
    <property type="entry name" value="NONRIBOSOMAL PEPTIDE SYNTHETASE"/>
    <property type="match status" value="1"/>
</dbReference>
<comment type="cofactor">
    <cofactor evidence="1">
        <name>pantetheine 4'-phosphate</name>
        <dbReference type="ChEBI" id="CHEBI:47942"/>
    </cofactor>
</comment>
<dbReference type="InterPro" id="IPR002347">
    <property type="entry name" value="SDR_fam"/>
</dbReference>
<dbReference type="InterPro" id="IPR025110">
    <property type="entry name" value="AMP-bd_C"/>
</dbReference>
<dbReference type="InterPro" id="IPR045851">
    <property type="entry name" value="AMP-bd_C_sf"/>
</dbReference>
<dbReference type="GO" id="GO:0031177">
    <property type="term" value="F:phosphopantetheine binding"/>
    <property type="evidence" value="ECO:0007669"/>
    <property type="project" value="TreeGrafter"/>
</dbReference>
<dbReference type="InterPro" id="IPR009081">
    <property type="entry name" value="PP-bd_ACP"/>
</dbReference>
<sequence length="2031" mass="231623">MTVYRLSEKDKMSVYKLIANVTGHRVEDLDTDMYLESDLGLDSIKMITLMNELIKLIPQEQVEDFMSKNPIQVLMSLQTIHDIIDIMVKWKAEQHATNGLSSSISSVIEINDSDDKHKKIDEPNIYDEQTIASIFSVISNVTGHNVADLDVGLYLESDLGIDSIKMITLMNELMKLIPQGQLQDFTEKHPVQFLMNLQTIGDIACIFTKWKGELSTSVPLNHNSGYTNSEKVDTLEMIHAQYPFLISYFAVSTITISSGVKVKGSLDTNLLKQAWQELVGRHPILQSVFQVQQGAESFKEYCLNIVKEIELPEIPVLDLRHLAVDMQKKAIKHHFETSLNKKINIFQWPLHFVEVIRTRDEEYEIVLSINHTISDGIGNQQIIRELLELYSAKVHHTPSGLTESISASEYNRIVSQMNEWVDEIEQKRLEQFLNHQGREQYFFNPYQVGKEAMTKPFAGVTTKTQKFWLDEELTTSLMTCAKLLETSLFTLLLSAYIKTVKQYDVENKNLILNIPTSGKVYPNVDATGVLGAFAQNLALTFDYTHTDWKTFVNKIDTEMKRNVTSGIDRAQTYKAAKEAKEYIQLQDGKLSDTVAQFVRSTLKSNLYFSFIGNTNLKKNYGGLEVYDYEAYTCTNYRAIDNVMELFHGKIMITSNYDGDFFNESFIREYIDAFIYNIKDLVAYAQSIHQNIRQPIIINEDAEVKGAVCNIVEEVCARPILLGDMDKDLDVVFGMDSLQRIRVITRIEKEFGNCDQEKIFGCRTIREMVSIISEKKGRQLVESVEVPYFHIMEQCKQTPQAIAIEYGDEKVTYSELDHLSNRLAHCLREKGVKRGDLIGIMTNPGPYMLIGMLGILKSGAAYVPLDPSYPLNRIHYILNHAKVEILLSEQAFKTQISQLLQKQTLMDIVVYIDPWETDVQMSLQQIEKETWMSYSHQEIERINHPDDIMTVLYTSGSTGHPKGVVLQHRGYMNQLNWHQDIFKLKLGERVAQKTSCCFDVSIWELFWPLMFGGTVCPVHKDVVRNPWRLARWIIETRISVMHFVPSLFGEFIHSIEDKAYHFPNLRWLIFSGEALPASVIKKWLQTYGESTGLANLYGPTEASIDVTYHIIEGNQILDGSENSILIGKPLNNVHVKILDEDMREVPKGIIGELWIGGIQLAKGYLNNPSKTKEAFKMNLFSEIPGDYLYRTGDLVKMRPDGNLEYHGRIDNQVKVRGFRVELGEIEAVIHSHSSVKEVGVVTLDSPEEHKQLIACVVGNCLEEQELKRFIGQKLPYYMIPHRIEFLSSLPKNHNGKLDRKVMLSILQTKKKEMRQDVSSVVTETAIVTKDDVIPLSPAQQWLMNYFEHPYRWTGYTRFLYKQDIDITTFNKALNILVNRHDALRSVVTKENGGWVQRILPQGISISAETYDGTQMDENERERSLKNLIDEVIQTFEIGEWPLLRVIIMKVSKSIYDITVVGHHLISDVITNQLLFKEMWQIYGQLLSSNEEVKLPTVKSYKEFVLLVEEKKKENLVEYVEYWKGQFPMHEHSFYIPADLNLGTNDEQSTCMESFLIEKSATAILLGKAKDYFKSNVYSMLLAPLYKMLSSLYNQSKVVVSHRTHGRNVENQQIFFDTPGNFAINYPLSITINKEDTWLEVVHNIKNNMNEVPMGGISYDLVAPYLPSYMYPDTKLTPIRANYLGNRDMPDFKVFEFSKENMDRRFSMPGQKRISMIEFFFSIVEGKLQVCIEYSKNLYHSSTIRKLGEEYMKQLDMMLATIDTGTKVNQTPMVMSNSSGEIRLLADKVAIVTGGGRGIGRAIAISMAQEGASVAIVSRTEHQLDETACEIRKLGIEPLVIPGDIGEWNDVQHIVKTVSKQFGKIDIVVNNAGITKVGSVTDVTSEEWKEIIRVNVFGTYHMCRATIPYLIEQKCGKIINIGSDSSFIGYPFMSAYAASKHGVLGLTKSLAEEMKPYNIQVNAVCPSLVNTDMAPKAFKNKAIPPEQVAETVKFLASAQSDCITGESIRVYGKQDMYWFGSEQIPMLKAILNK</sequence>